<dbReference type="Proteomes" id="UP000824037">
    <property type="component" value="Unassembled WGS sequence"/>
</dbReference>
<feature type="transmembrane region" description="Helical" evidence="7">
    <location>
        <begin position="188"/>
        <end position="209"/>
    </location>
</feature>
<evidence type="ECO:0000256" key="5">
    <source>
        <dbReference type="ARBA" id="ARBA00022989"/>
    </source>
</evidence>
<keyword evidence="6 7" id="KW-0472">Membrane</keyword>
<comment type="similarity">
    <text evidence="2">Belongs to the DedA family.</text>
</comment>
<proteinExistence type="inferred from homology"/>
<keyword evidence="5 7" id="KW-1133">Transmembrane helix</keyword>
<name>A0A9D2J720_9MICO</name>
<reference evidence="9" key="2">
    <citation type="submission" date="2021-04" db="EMBL/GenBank/DDBJ databases">
        <authorList>
            <person name="Gilroy R."/>
        </authorList>
    </citation>
    <scope>NUCLEOTIDE SEQUENCE</scope>
    <source>
        <strain evidence="9">ChiGjej4B4-7305</strain>
    </source>
</reference>
<dbReference type="GO" id="GO:0005886">
    <property type="term" value="C:plasma membrane"/>
    <property type="evidence" value="ECO:0007669"/>
    <property type="project" value="UniProtKB-SubCell"/>
</dbReference>
<evidence type="ECO:0000313" key="10">
    <source>
        <dbReference type="Proteomes" id="UP000824037"/>
    </source>
</evidence>
<feature type="domain" description="VTT" evidence="8">
    <location>
        <begin position="48"/>
        <end position="174"/>
    </location>
</feature>
<keyword evidence="4 7" id="KW-0812">Transmembrane</keyword>
<keyword evidence="3" id="KW-1003">Cell membrane</keyword>
<evidence type="ECO:0000259" key="8">
    <source>
        <dbReference type="Pfam" id="PF09335"/>
    </source>
</evidence>
<evidence type="ECO:0000256" key="6">
    <source>
        <dbReference type="ARBA" id="ARBA00023136"/>
    </source>
</evidence>
<protein>
    <submittedName>
        <fullName evidence="9">DedA family protein</fullName>
    </submittedName>
</protein>
<dbReference type="Pfam" id="PF09335">
    <property type="entry name" value="VTT_dom"/>
    <property type="match status" value="1"/>
</dbReference>
<accession>A0A9D2J720</accession>
<dbReference type="EMBL" id="DXBY01000337">
    <property type="protein sequence ID" value="HIZ38034.1"/>
    <property type="molecule type" value="Genomic_DNA"/>
</dbReference>
<evidence type="ECO:0000256" key="7">
    <source>
        <dbReference type="SAM" id="Phobius"/>
    </source>
</evidence>
<evidence type="ECO:0000256" key="4">
    <source>
        <dbReference type="ARBA" id="ARBA00022692"/>
    </source>
</evidence>
<feature type="transmembrane region" description="Helical" evidence="7">
    <location>
        <begin position="152"/>
        <end position="176"/>
    </location>
</feature>
<comment type="subcellular location">
    <subcellularLocation>
        <location evidence="1">Cell membrane</location>
        <topology evidence="1">Multi-pass membrane protein</topology>
    </subcellularLocation>
</comment>
<gene>
    <name evidence="9" type="ORF">H9815_19845</name>
</gene>
<comment type="caution">
    <text evidence="9">The sequence shown here is derived from an EMBL/GenBank/DDBJ whole genome shotgun (WGS) entry which is preliminary data.</text>
</comment>
<sequence>MLPAIAREAVAPAAEYEGFIGWVLSLMTTVGEVGVGLAVFIETFFPPIPSEAVLPGAGFLAWDGRMNVWWAIVAATLGGLVGAWLWYGIGAALGRKRTRWIFEKTPLLETADFDKAEAFFARWGGAAVFFGRCVPLVRSFISIPAGVERMGLGIFSLYTTLGSLIWNGLWIGLGFAFGPAIEPVLEQWSGILSTIVLVLIGLAVVYFVVVRVRKRLKARGEESSTG</sequence>
<evidence type="ECO:0000256" key="1">
    <source>
        <dbReference type="ARBA" id="ARBA00004651"/>
    </source>
</evidence>
<evidence type="ECO:0000256" key="3">
    <source>
        <dbReference type="ARBA" id="ARBA00022475"/>
    </source>
</evidence>
<organism evidence="9 10">
    <name type="scientific">Candidatus Ruania gallistercoris</name>
    <dbReference type="NCBI Taxonomy" id="2838746"/>
    <lineage>
        <taxon>Bacteria</taxon>
        <taxon>Bacillati</taxon>
        <taxon>Actinomycetota</taxon>
        <taxon>Actinomycetes</taxon>
        <taxon>Micrococcales</taxon>
        <taxon>Ruaniaceae</taxon>
        <taxon>Ruania</taxon>
    </lineage>
</organism>
<feature type="transmembrane region" description="Helical" evidence="7">
    <location>
        <begin position="20"/>
        <end position="41"/>
    </location>
</feature>
<dbReference type="InterPro" id="IPR032816">
    <property type="entry name" value="VTT_dom"/>
</dbReference>
<dbReference type="AlphaFoldDB" id="A0A9D2J720"/>
<dbReference type="PANTHER" id="PTHR42709:SF6">
    <property type="entry name" value="UNDECAPRENYL PHOSPHATE TRANSPORTER A"/>
    <property type="match status" value="1"/>
</dbReference>
<feature type="transmembrane region" description="Helical" evidence="7">
    <location>
        <begin position="68"/>
        <end position="89"/>
    </location>
</feature>
<evidence type="ECO:0000256" key="2">
    <source>
        <dbReference type="ARBA" id="ARBA00010792"/>
    </source>
</evidence>
<reference evidence="9" key="1">
    <citation type="journal article" date="2021" name="PeerJ">
        <title>Extensive microbial diversity within the chicken gut microbiome revealed by metagenomics and culture.</title>
        <authorList>
            <person name="Gilroy R."/>
            <person name="Ravi A."/>
            <person name="Getino M."/>
            <person name="Pursley I."/>
            <person name="Horton D.L."/>
            <person name="Alikhan N.F."/>
            <person name="Baker D."/>
            <person name="Gharbi K."/>
            <person name="Hall N."/>
            <person name="Watson M."/>
            <person name="Adriaenssens E.M."/>
            <person name="Foster-Nyarko E."/>
            <person name="Jarju S."/>
            <person name="Secka A."/>
            <person name="Antonio M."/>
            <person name="Oren A."/>
            <person name="Chaudhuri R.R."/>
            <person name="La Ragione R."/>
            <person name="Hildebrand F."/>
            <person name="Pallen M.J."/>
        </authorList>
    </citation>
    <scope>NUCLEOTIDE SEQUENCE</scope>
    <source>
        <strain evidence="9">ChiGjej4B4-7305</strain>
    </source>
</reference>
<evidence type="ECO:0000313" key="9">
    <source>
        <dbReference type="EMBL" id="HIZ38034.1"/>
    </source>
</evidence>
<dbReference type="InterPro" id="IPR051311">
    <property type="entry name" value="DedA_domain"/>
</dbReference>
<dbReference type="PANTHER" id="PTHR42709">
    <property type="entry name" value="ALKALINE PHOSPHATASE LIKE PROTEIN"/>
    <property type="match status" value="1"/>
</dbReference>